<dbReference type="SUPFAM" id="SSF46785">
    <property type="entry name" value="Winged helix' DNA-binding domain"/>
    <property type="match status" value="1"/>
</dbReference>
<dbReference type="PANTHER" id="PTHR30346">
    <property type="entry name" value="TRANSCRIPTIONAL DUAL REGULATOR HCAR-RELATED"/>
    <property type="match status" value="1"/>
</dbReference>
<dbReference type="GO" id="GO:0032993">
    <property type="term" value="C:protein-DNA complex"/>
    <property type="evidence" value="ECO:0007669"/>
    <property type="project" value="TreeGrafter"/>
</dbReference>
<dbReference type="InterPro" id="IPR000847">
    <property type="entry name" value="LysR_HTH_N"/>
</dbReference>
<keyword evidence="7" id="KW-1185">Reference proteome</keyword>
<dbReference type="InterPro" id="IPR036388">
    <property type="entry name" value="WH-like_DNA-bd_sf"/>
</dbReference>
<dbReference type="InterPro" id="IPR036390">
    <property type="entry name" value="WH_DNA-bd_sf"/>
</dbReference>
<gene>
    <name evidence="6" type="ORF">SAMN04487834_10277</name>
</gene>
<dbReference type="EMBL" id="FNYK01000027">
    <property type="protein sequence ID" value="SEI83169.1"/>
    <property type="molecule type" value="Genomic_DNA"/>
</dbReference>
<dbReference type="Proteomes" id="UP000183028">
    <property type="component" value="Unassembled WGS sequence"/>
</dbReference>
<reference evidence="7" key="1">
    <citation type="submission" date="2016-10" db="EMBL/GenBank/DDBJ databases">
        <authorList>
            <person name="Varghese N."/>
        </authorList>
    </citation>
    <scope>NUCLEOTIDE SEQUENCE [LARGE SCALE GENOMIC DNA]</scope>
    <source>
        <strain evidence="7">DSM 20406</strain>
    </source>
</reference>
<dbReference type="RefSeq" id="WP_074732150.1">
    <property type="nucleotide sequence ID" value="NZ_FNYK01000027.1"/>
</dbReference>
<dbReference type="GO" id="GO:0003677">
    <property type="term" value="F:DNA binding"/>
    <property type="evidence" value="ECO:0007669"/>
    <property type="project" value="UniProtKB-KW"/>
</dbReference>
<evidence type="ECO:0000256" key="4">
    <source>
        <dbReference type="ARBA" id="ARBA00023163"/>
    </source>
</evidence>
<keyword evidence="2" id="KW-0805">Transcription regulation</keyword>
<organism evidence="6 7">
    <name type="scientific">Sharpea azabuensis</name>
    <dbReference type="NCBI Taxonomy" id="322505"/>
    <lineage>
        <taxon>Bacteria</taxon>
        <taxon>Bacillati</taxon>
        <taxon>Bacillota</taxon>
        <taxon>Erysipelotrichia</taxon>
        <taxon>Erysipelotrichales</taxon>
        <taxon>Coprobacillaceae</taxon>
        <taxon>Sharpea</taxon>
    </lineage>
</organism>
<dbReference type="Gene3D" id="3.40.190.10">
    <property type="entry name" value="Periplasmic binding protein-like II"/>
    <property type="match status" value="1"/>
</dbReference>
<dbReference type="PANTHER" id="PTHR30346:SF17">
    <property type="entry name" value="LYSR FAMILY TRANSCRIPTIONAL REGULATOR"/>
    <property type="match status" value="1"/>
</dbReference>
<dbReference type="AlphaFoldDB" id="A0A1H6TSX5"/>
<protein>
    <submittedName>
        <fullName evidence="6">Regulatory helix-turn-helix protein, lysR family</fullName>
    </submittedName>
</protein>
<evidence type="ECO:0000256" key="2">
    <source>
        <dbReference type="ARBA" id="ARBA00023015"/>
    </source>
</evidence>
<keyword evidence="4" id="KW-0804">Transcription</keyword>
<comment type="similarity">
    <text evidence="1">Belongs to the LysR transcriptional regulatory family.</text>
</comment>
<keyword evidence="3" id="KW-0238">DNA-binding</keyword>
<dbReference type="eggNOG" id="COG0583">
    <property type="taxonomic scope" value="Bacteria"/>
</dbReference>
<dbReference type="Gene3D" id="1.10.10.10">
    <property type="entry name" value="Winged helix-like DNA-binding domain superfamily/Winged helix DNA-binding domain"/>
    <property type="match status" value="1"/>
</dbReference>
<dbReference type="FunFam" id="1.10.10.10:FF:000001">
    <property type="entry name" value="LysR family transcriptional regulator"/>
    <property type="match status" value="1"/>
</dbReference>
<accession>A0A1H6TSX5</accession>
<evidence type="ECO:0000256" key="3">
    <source>
        <dbReference type="ARBA" id="ARBA00023125"/>
    </source>
</evidence>
<sequence>MYNHHLITFITVVEAGSFIKAAQRLYISPNAVTKQINILEDHLGLKLLNRSHRGVTLTDEGRIIYNGAKHIIEESNRIVDEAKRLEENKKNIIRVGVSLGHSYDILLKHWNKNAAYAKNFEFSYVPISDNTEDYYNLLNHLGEKIDIISDITDASYLRDRVNTFQLTLLPVLLAVPISHPLANKDIINPSELMHETIIIPKRGFSPTIDNIFDTITTKCKNTVQFETIAHYNYETYNIAIAQNKLLFSHEAWKHTHPMFKHIPVKWDFKQPYGILYPLHPTKEVLSFIMALGRRA</sequence>
<dbReference type="PROSITE" id="PS50931">
    <property type="entry name" value="HTH_LYSR"/>
    <property type="match status" value="1"/>
</dbReference>
<dbReference type="OrthoDB" id="9785745at2"/>
<evidence type="ECO:0000256" key="1">
    <source>
        <dbReference type="ARBA" id="ARBA00009437"/>
    </source>
</evidence>
<dbReference type="STRING" id="322505.SAMN04487836_10432"/>
<proteinExistence type="inferred from homology"/>
<evidence type="ECO:0000259" key="5">
    <source>
        <dbReference type="PROSITE" id="PS50931"/>
    </source>
</evidence>
<dbReference type="GO" id="GO:0003700">
    <property type="term" value="F:DNA-binding transcription factor activity"/>
    <property type="evidence" value="ECO:0007669"/>
    <property type="project" value="InterPro"/>
</dbReference>
<evidence type="ECO:0000313" key="6">
    <source>
        <dbReference type="EMBL" id="SEI83169.1"/>
    </source>
</evidence>
<name>A0A1H6TSX5_9FIRM</name>
<evidence type="ECO:0000313" key="7">
    <source>
        <dbReference type="Proteomes" id="UP000183028"/>
    </source>
</evidence>
<dbReference type="Pfam" id="PF00126">
    <property type="entry name" value="HTH_1"/>
    <property type="match status" value="1"/>
</dbReference>
<feature type="domain" description="HTH lysR-type" evidence="5">
    <location>
        <begin position="1"/>
        <end position="58"/>
    </location>
</feature>